<dbReference type="STRING" id="1122204.SAMN05421781_0471"/>
<dbReference type="RefSeq" id="WP_091610632.1">
    <property type="nucleotide sequence ID" value="NZ_FNNC01000001.1"/>
</dbReference>
<organism evidence="5 6">
    <name type="scientific">Marinococcus luteus</name>
    <dbReference type="NCBI Taxonomy" id="1122204"/>
    <lineage>
        <taxon>Bacteria</taxon>
        <taxon>Bacillati</taxon>
        <taxon>Bacillota</taxon>
        <taxon>Bacilli</taxon>
        <taxon>Bacillales</taxon>
        <taxon>Bacillaceae</taxon>
        <taxon>Marinococcus</taxon>
    </lineage>
</organism>
<dbReference type="InterPro" id="IPR009057">
    <property type="entry name" value="Homeodomain-like_sf"/>
</dbReference>
<name>A0A1H2QWJ4_9BACI</name>
<proteinExistence type="predicted"/>
<evidence type="ECO:0000256" key="2">
    <source>
        <dbReference type="ARBA" id="ARBA00023125"/>
    </source>
</evidence>
<evidence type="ECO:0000256" key="3">
    <source>
        <dbReference type="ARBA" id="ARBA00023163"/>
    </source>
</evidence>
<dbReference type="Proteomes" id="UP000199488">
    <property type="component" value="Unassembled WGS sequence"/>
</dbReference>
<dbReference type="AlphaFoldDB" id="A0A1H2QWJ4"/>
<dbReference type="SMART" id="SM00342">
    <property type="entry name" value="HTH_ARAC"/>
    <property type="match status" value="1"/>
</dbReference>
<dbReference type="PANTHER" id="PTHR43280:SF2">
    <property type="entry name" value="HTH-TYPE TRANSCRIPTIONAL REGULATOR EXSA"/>
    <property type="match status" value="1"/>
</dbReference>
<evidence type="ECO:0000256" key="1">
    <source>
        <dbReference type="ARBA" id="ARBA00023015"/>
    </source>
</evidence>
<dbReference type="InterPro" id="IPR018060">
    <property type="entry name" value="HTH_AraC"/>
</dbReference>
<reference evidence="5 6" key="1">
    <citation type="submission" date="2016-10" db="EMBL/GenBank/DDBJ databases">
        <authorList>
            <person name="de Groot N.N."/>
        </authorList>
    </citation>
    <scope>NUCLEOTIDE SEQUENCE [LARGE SCALE GENOMIC DNA]</scope>
    <source>
        <strain evidence="5 6">DSM 23126</strain>
    </source>
</reference>
<sequence length="249" mass="29328">MSKDYERFRSLYEQEIEKMEQAENEELVQLYMAQNRFFDCIFRSRKQEAKKELATIYRIITLEPENDKRLQVLKQYYFFLIGGFLDRYTQTFSFDKKALAAAVALINVMEEWKREEEFYEGIHVLVDGMLDTTWNEDIDTYNNPIISRFITLVDQQLYQVLNTDVLAGQLEISRSHISRLVNEELGTSIPNYVTYKRIQESAYLLQTTISPVKVIAGRLGFSSASYFGVCFKSIYGCTPRQYRTFTSQR</sequence>
<keyword evidence="1" id="KW-0805">Transcription regulation</keyword>
<dbReference type="OrthoDB" id="345364at2"/>
<dbReference type="SUPFAM" id="SSF46689">
    <property type="entry name" value="Homeodomain-like"/>
    <property type="match status" value="1"/>
</dbReference>
<dbReference type="GO" id="GO:0043565">
    <property type="term" value="F:sequence-specific DNA binding"/>
    <property type="evidence" value="ECO:0007669"/>
    <property type="project" value="InterPro"/>
</dbReference>
<dbReference type="GO" id="GO:0003700">
    <property type="term" value="F:DNA-binding transcription factor activity"/>
    <property type="evidence" value="ECO:0007669"/>
    <property type="project" value="InterPro"/>
</dbReference>
<feature type="domain" description="HTH araC/xylS-type" evidence="4">
    <location>
        <begin position="147"/>
        <end position="245"/>
    </location>
</feature>
<gene>
    <name evidence="5" type="ORF">SAMN05421781_0471</name>
</gene>
<dbReference type="Pfam" id="PF12833">
    <property type="entry name" value="HTH_18"/>
    <property type="match status" value="1"/>
</dbReference>
<keyword evidence="3" id="KW-0804">Transcription</keyword>
<dbReference type="PRINTS" id="PR00032">
    <property type="entry name" value="HTHARAC"/>
</dbReference>
<keyword evidence="2 5" id="KW-0238">DNA-binding</keyword>
<dbReference type="Gene3D" id="1.10.10.60">
    <property type="entry name" value="Homeodomain-like"/>
    <property type="match status" value="1"/>
</dbReference>
<dbReference type="PROSITE" id="PS01124">
    <property type="entry name" value="HTH_ARAC_FAMILY_2"/>
    <property type="match status" value="1"/>
</dbReference>
<evidence type="ECO:0000313" key="6">
    <source>
        <dbReference type="Proteomes" id="UP000199488"/>
    </source>
</evidence>
<evidence type="ECO:0000313" key="5">
    <source>
        <dbReference type="EMBL" id="SDW10819.1"/>
    </source>
</evidence>
<keyword evidence="6" id="KW-1185">Reference proteome</keyword>
<accession>A0A1H2QWJ4</accession>
<dbReference type="PANTHER" id="PTHR43280">
    <property type="entry name" value="ARAC-FAMILY TRANSCRIPTIONAL REGULATOR"/>
    <property type="match status" value="1"/>
</dbReference>
<protein>
    <submittedName>
        <fullName evidence="5">AraC-type DNA-binding protein</fullName>
    </submittedName>
</protein>
<evidence type="ECO:0000259" key="4">
    <source>
        <dbReference type="PROSITE" id="PS01124"/>
    </source>
</evidence>
<dbReference type="EMBL" id="FNNC01000001">
    <property type="protein sequence ID" value="SDW10819.1"/>
    <property type="molecule type" value="Genomic_DNA"/>
</dbReference>
<dbReference type="InterPro" id="IPR020449">
    <property type="entry name" value="Tscrpt_reg_AraC-type_HTH"/>
</dbReference>